<feature type="compositionally biased region" description="Basic and acidic residues" evidence="1">
    <location>
        <begin position="113"/>
        <end position="124"/>
    </location>
</feature>
<reference evidence="2" key="1">
    <citation type="journal article" date="2023" name="Insect Mol. Biol.">
        <title>Genome sequencing provides insights into the evolution of gene families encoding plant cell wall-degrading enzymes in longhorned beetles.</title>
        <authorList>
            <person name="Shin N.R."/>
            <person name="Okamura Y."/>
            <person name="Kirsch R."/>
            <person name="Pauchet Y."/>
        </authorList>
    </citation>
    <scope>NUCLEOTIDE SEQUENCE</scope>
    <source>
        <strain evidence="2">MMC_N1</strain>
    </source>
</reference>
<organism evidence="2 3">
    <name type="scientific">Molorchus minor</name>
    <dbReference type="NCBI Taxonomy" id="1323400"/>
    <lineage>
        <taxon>Eukaryota</taxon>
        <taxon>Metazoa</taxon>
        <taxon>Ecdysozoa</taxon>
        <taxon>Arthropoda</taxon>
        <taxon>Hexapoda</taxon>
        <taxon>Insecta</taxon>
        <taxon>Pterygota</taxon>
        <taxon>Neoptera</taxon>
        <taxon>Endopterygota</taxon>
        <taxon>Coleoptera</taxon>
        <taxon>Polyphaga</taxon>
        <taxon>Cucujiformia</taxon>
        <taxon>Chrysomeloidea</taxon>
        <taxon>Cerambycidae</taxon>
        <taxon>Lamiinae</taxon>
        <taxon>Monochamini</taxon>
        <taxon>Molorchus</taxon>
    </lineage>
</organism>
<protein>
    <submittedName>
        <fullName evidence="2">Uncharacterized protein</fullName>
    </submittedName>
</protein>
<gene>
    <name evidence="2" type="ORF">NQ317_016057</name>
</gene>
<evidence type="ECO:0000313" key="3">
    <source>
        <dbReference type="Proteomes" id="UP001162164"/>
    </source>
</evidence>
<evidence type="ECO:0000256" key="1">
    <source>
        <dbReference type="SAM" id="MobiDB-lite"/>
    </source>
</evidence>
<feature type="compositionally biased region" description="Low complexity" evidence="1">
    <location>
        <begin position="55"/>
        <end position="64"/>
    </location>
</feature>
<feature type="compositionally biased region" description="Basic and acidic residues" evidence="1">
    <location>
        <begin position="26"/>
        <end position="37"/>
    </location>
</feature>
<evidence type="ECO:0000313" key="2">
    <source>
        <dbReference type="EMBL" id="KAJ8969699.1"/>
    </source>
</evidence>
<sequence>MTSYLKRLGRPLDSSPPYTDTNNNSDNDKATRGDKYSLRPRSMRRRNNINEDSSESVLSSSCKSRNQKTKQKAAPLINTAVKRRTQGEEQNEGNQPGIRDVEKSGTANIRNATPERKINEKSRL</sequence>
<feature type="region of interest" description="Disordered" evidence="1">
    <location>
        <begin position="1"/>
        <end position="124"/>
    </location>
</feature>
<proteinExistence type="predicted"/>
<dbReference type="EMBL" id="JAPWTJ010001743">
    <property type="protein sequence ID" value="KAJ8969699.1"/>
    <property type="molecule type" value="Genomic_DNA"/>
</dbReference>
<dbReference type="Proteomes" id="UP001162164">
    <property type="component" value="Unassembled WGS sequence"/>
</dbReference>
<feature type="compositionally biased region" description="Polar residues" evidence="1">
    <location>
        <begin position="16"/>
        <end position="25"/>
    </location>
</feature>
<comment type="caution">
    <text evidence="2">The sequence shown here is derived from an EMBL/GenBank/DDBJ whole genome shotgun (WGS) entry which is preliminary data.</text>
</comment>
<name>A0ABQ9IZW4_9CUCU</name>
<keyword evidence="3" id="KW-1185">Reference proteome</keyword>
<accession>A0ABQ9IZW4</accession>